<dbReference type="GO" id="GO:0004497">
    <property type="term" value="F:monooxygenase activity"/>
    <property type="evidence" value="ECO:0007669"/>
    <property type="project" value="UniProtKB-KW"/>
</dbReference>
<evidence type="ECO:0000313" key="3">
    <source>
        <dbReference type="EMBL" id="RNM11801.1"/>
    </source>
</evidence>
<dbReference type="RefSeq" id="WP_123225034.1">
    <property type="nucleotide sequence ID" value="NZ_RJSF01000047.1"/>
</dbReference>
<dbReference type="Proteomes" id="UP000279994">
    <property type="component" value="Unassembled WGS sequence"/>
</dbReference>
<evidence type="ECO:0000256" key="2">
    <source>
        <dbReference type="RuleBase" id="RU000461"/>
    </source>
</evidence>
<keyword evidence="2" id="KW-0408">Iron</keyword>
<dbReference type="Pfam" id="PF00067">
    <property type="entry name" value="p450"/>
    <property type="match status" value="1"/>
</dbReference>
<dbReference type="SUPFAM" id="SSF48264">
    <property type="entry name" value="Cytochrome P450"/>
    <property type="match status" value="1"/>
</dbReference>
<comment type="similarity">
    <text evidence="1 2">Belongs to the cytochrome P450 family.</text>
</comment>
<proteinExistence type="inferred from homology"/>
<accession>A0A3N0GH95</accession>
<dbReference type="OrthoDB" id="502624at2"/>
<sequence length="403" mass="45307">MPETFVPSVPPESMRPGEYLPWDDPDFLQDPYPWFARVQRDAPVFRDPSGMYVVTRYDDVFEFGKHPAMSVEPGWDQAGPWAIAGDTIIGRDQPDHTRLRRLTNRWFTPKVVRDWVTTTAAVTSEVLDGLAGDTVDGWHELSVIPTHRTMCRVLQLPDGDAEAVKKAMEQAMLMLRVHPRPGELELAETAFEFLLGRMESFLDAKRSAPGDGLADELLAASGRGELSPQEALATIAMFYGLGHMDVGYTIASGLCVFAQRPDVYQAFRNREDLREQIVNEVVRFDPPELSFYRTTTEDLTIRGVEIPAGSTIRFMIGAANRDPEVFQNPQVFDYNRPTGESRNLSFGLGLHSCAGQVISRAEALTVFEVVASRFRRIEPADEVIMENTDFSRHFKSLPLRLVP</sequence>
<gene>
    <name evidence="3" type="ORF">EFL26_21875</name>
</gene>
<protein>
    <submittedName>
        <fullName evidence="3">Cytochrome P450</fullName>
    </submittedName>
</protein>
<organism evidence="3 4">
    <name type="scientific">Nocardioides pocheonensis</name>
    <dbReference type="NCBI Taxonomy" id="661485"/>
    <lineage>
        <taxon>Bacteria</taxon>
        <taxon>Bacillati</taxon>
        <taxon>Actinomycetota</taxon>
        <taxon>Actinomycetes</taxon>
        <taxon>Propionibacteriales</taxon>
        <taxon>Nocardioidaceae</taxon>
        <taxon>Nocardioides</taxon>
    </lineage>
</organism>
<dbReference type="EMBL" id="RJSF01000047">
    <property type="protein sequence ID" value="RNM11801.1"/>
    <property type="molecule type" value="Genomic_DNA"/>
</dbReference>
<dbReference type="InterPro" id="IPR001128">
    <property type="entry name" value="Cyt_P450"/>
</dbReference>
<comment type="caution">
    <text evidence="3">The sequence shown here is derived from an EMBL/GenBank/DDBJ whole genome shotgun (WGS) entry which is preliminary data.</text>
</comment>
<keyword evidence="2" id="KW-0479">Metal-binding</keyword>
<dbReference type="PROSITE" id="PS00086">
    <property type="entry name" value="CYTOCHROME_P450"/>
    <property type="match status" value="1"/>
</dbReference>
<name>A0A3N0GH95_9ACTN</name>
<dbReference type="AlphaFoldDB" id="A0A3N0GH95"/>
<keyword evidence="2" id="KW-0503">Monooxygenase</keyword>
<dbReference type="InterPro" id="IPR002397">
    <property type="entry name" value="Cyt_P450_B"/>
</dbReference>
<keyword evidence="2" id="KW-0560">Oxidoreductase</keyword>
<dbReference type="InterPro" id="IPR017972">
    <property type="entry name" value="Cyt_P450_CS"/>
</dbReference>
<dbReference type="PANTHER" id="PTHR46696">
    <property type="entry name" value="P450, PUTATIVE (EUROFUNG)-RELATED"/>
    <property type="match status" value="1"/>
</dbReference>
<evidence type="ECO:0000256" key="1">
    <source>
        <dbReference type="ARBA" id="ARBA00010617"/>
    </source>
</evidence>
<keyword evidence="2" id="KW-0349">Heme</keyword>
<keyword evidence="4" id="KW-1185">Reference proteome</keyword>
<dbReference type="PRINTS" id="PR00359">
    <property type="entry name" value="BP450"/>
</dbReference>
<reference evidence="3 4" key="1">
    <citation type="submission" date="2018-11" db="EMBL/GenBank/DDBJ databases">
        <authorList>
            <person name="Li F."/>
        </authorList>
    </citation>
    <scope>NUCLEOTIDE SEQUENCE [LARGE SCALE GENOMIC DNA]</scope>
    <source>
        <strain evidence="3 4">Gsoil 818</strain>
    </source>
</reference>
<dbReference type="InterPro" id="IPR036396">
    <property type="entry name" value="Cyt_P450_sf"/>
</dbReference>
<evidence type="ECO:0000313" key="4">
    <source>
        <dbReference type="Proteomes" id="UP000279994"/>
    </source>
</evidence>
<dbReference type="PANTHER" id="PTHR46696:SF1">
    <property type="entry name" value="CYTOCHROME P450 YJIB-RELATED"/>
    <property type="match status" value="1"/>
</dbReference>
<dbReference type="GO" id="GO:0016705">
    <property type="term" value="F:oxidoreductase activity, acting on paired donors, with incorporation or reduction of molecular oxygen"/>
    <property type="evidence" value="ECO:0007669"/>
    <property type="project" value="InterPro"/>
</dbReference>
<dbReference type="Gene3D" id="1.10.630.10">
    <property type="entry name" value="Cytochrome P450"/>
    <property type="match status" value="1"/>
</dbReference>
<dbReference type="GO" id="GO:0005506">
    <property type="term" value="F:iron ion binding"/>
    <property type="evidence" value="ECO:0007669"/>
    <property type="project" value="InterPro"/>
</dbReference>
<dbReference type="GO" id="GO:0020037">
    <property type="term" value="F:heme binding"/>
    <property type="evidence" value="ECO:0007669"/>
    <property type="project" value="InterPro"/>
</dbReference>